<sequence>MAKIKRKVRLAAGLDNNNALSMEAMQRGWDCLALFAERLQDIPAENIRIVGTATLRVATNIDVFLAQANQILGKDIQVISGEEEAATIYVVSHTPRVVKVSAL</sequence>
<evidence type="ECO:0000313" key="3">
    <source>
        <dbReference type="Proteomes" id="UP000031671"/>
    </source>
</evidence>
<dbReference type="GO" id="GO:0004309">
    <property type="term" value="F:exopolyphosphatase activity"/>
    <property type="evidence" value="ECO:0007669"/>
    <property type="project" value="UniProtKB-EC"/>
</dbReference>
<comment type="caution">
    <text evidence="2">The sequence shown here is derived from an EMBL/GenBank/DDBJ whole genome shotgun (WGS) entry which is preliminary data.</text>
</comment>
<name>A0A0B8NT88_9VIBR</name>
<dbReference type="GO" id="GO:0008894">
    <property type="term" value="F:guanosine-5'-triphosphate,3'-diphosphate diphosphatase activity"/>
    <property type="evidence" value="ECO:0007669"/>
    <property type="project" value="UniProtKB-EC"/>
</dbReference>
<dbReference type="Gene3D" id="3.30.420.150">
    <property type="entry name" value="Exopolyphosphatase. Domain 2"/>
    <property type="match status" value="1"/>
</dbReference>
<dbReference type="EC" id="3.6.1.40" evidence="2"/>
<dbReference type="InterPro" id="IPR003695">
    <property type="entry name" value="Ppx_GppA_N"/>
</dbReference>
<dbReference type="PANTHER" id="PTHR30005">
    <property type="entry name" value="EXOPOLYPHOSPHATASE"/>
    <property type="match status" value="1"/>
</dbReference>
<evidence type="ECO:0000313" key="2">
    <source>
        <dbReference type="EMBL" id="GAM57096.1"/>
    </source>
</evidence>
<gene>
    <name evidence="2" type="ORF">JCM19231_637</name>
</gene>
<dbReference type="InterPro" id="IPR050273">
    <property type="entry name" value="GppA/Ppx_hydrolase"/>
</dbReference>
<accession>A0A0B8NT88</accession>
<dbReference type="Proteomes" id="UP000031671">
    <property type="component" value="Unassembled WGS sequence"/>
</dbReference>
<keyword evidence="2" id="KW-0378">Hydrolase</keyword>
<dbReference type="Gene3D" id="3.30.420.40">
    <property type="match status" value="1"/>
</dbReference>
<dbReference type="EMBL" id="BBRZ01000044">
    <property type="protein sequence ID" value="GAM57096.1"/>
    <property type="molecule type" value="Genomic_DNA"/>
</dbReference>
<dbReference type="InterPro" id="IPR043129">
    <property type="entry name" value="ATPase_NBD"/>
</dbReference>
<dbReference type="AlphaFoldDB" id="A0A0B8NT88"/>
<dbReference type="PANTHER" id="PTHR30005:SF0">
    <property type="entry name" value="RETROGRADE REGULATION PROTEIN 2"/>
    <property type="match status" value="1"/>
</dbReference>
<reference evidence="2 3" key="2">
    <citation type="submission" date="2015-01" db="EMBL/GenBank/DDBJ databases">
        <authorList>
            <consortium name="NBRP consortium"/>
            <person name="Sawabe T."/>
            <person name="Meirelles P."/>
            <person name="Feng G."/>
            <person name="Sayaka M."/>
            <person name="Hattori M."/>
            <person name="Ohkuma M."/>
        </authorList>
    </citation>
    <scope>NUCLEOTIDE SEQUENCE [LARGE SCALE GENOMIC DNA]</scope>
    <source>
        <strain evidence="3">JCM 19231</strain>
    </source>
</reference>
<dbReference type="Pfam" id="PF02541">
    <property type="entry name" value="Ppx-GppA"/>
    <property type="match status" value="1"/>
</dbReference>
<evidence type="ECO:0000259" key="1">
    <source>
        <dbReference type="Pfam" id="PF02541"/>
    </source>
</evidence>
<feature type="domain" description="Ppx/GppA phosphatase N-terminal" evidence="1">
    <location>
        <begin position="1"/>
        <end position="90"/>
    </location>
</feature>
<keyword evidence="3" id="KW-1185">Reference proteome</keyword>
<proteinExistence type="predicted"/>
<reference evidence="2 3" key="1">
    <citation type="submission" date="2015-01" db="EMBL/GenBank/DDBJ databases">
        <title>Vibrio sp. C1 JCM 19231 whole genome shotgun sequence.</title>
        <authorList>
            <person name="Sawabe T."/>
            <person name="Meirelles P."/>
            <person name="Feng G."/>
            <person name="Sayaka M."/>
            <person name="Hattori M."/>
            <person name="Ohkuma M."/>
        </authorList>
    </citation>
    <scope>NUCLEOTIDE SEQUENCE [LARGE SCALE GENOMIC DNA]</scope>
    <source>
        <strain evidence="3">JCM 19231</strain>
    </source>
</reference>
<protein>
    <submittedName>
        <fullName evidence="2">Guanosine-5'-triphosphate,3'-diphosphate pyrophosphatase</fullName>
        <ecNumber evidence="2">3.6.1.11</ecNumber>
        <ecNumber evidence="2">3.6.1.40</ecNumber>
    </submittedName>
</protein>
<dbReference type="EC" id="3.6.1.11" evidence="2"/>
<organism evidence="2 3">
    <name type="scientific">Vibrio ishigakensis</name>
    <dbReference type="NCBI Taxonomy" id="1481914"/>
    <lineage>
        <taxon>Bacteria</taxon>
        <taxon>Pseudomonadati</taxon>
        <taxon>Pseudomonadota</taxon>
        <taxon>Gammaproteobacteria</taxon>
        <taxon>Vibrionales</taxon>
        <taxon>Vibrionaceae</taxon>
        <taxon>Vibrio</taxon>
    </lineage>
</organism>
<dbReference type="SUPFAM" id="SSF53067">
    <property type="entry name" value="Actin-like ATPase domain"/>
    <property type="match status" value="1"/>
</dbReference>
<dbReference type="GO" id="GO:0015949">
    <property type="term" value="P:nucleobase-containing small molecule interconversion"/>
    <property type="evidence" value="ECO:0007669"/>
    <property type="project" value="TreeGrafter"/>
</dbReference>